<proteinExistence type="predicted"/>
<comment type="caution">
    <text evidence="1">The sequence shown here is derived from an EMBL/GenBank/DDBJ whole genome shotgun (WGS) entry which is preliminary data.</text>
</comment>
<sequence length="185" mass="21340">MNKATTKFLSDEIQEILKQPVKKAWLEHRHNLPFDDAFEVRSRQIALDQLKELVLSEGLPSLNLAEATLKIDKAREKLKKLQNPLTTSTPTNGGRRKLEINLFIREYLSSFPDANASACWASLRKHHLSHRNEQDFFGLVIEAINNEMLEWTWDKTGVGNTTSKAKFSQYFRNTKTQLKKVCKNV</sequence>
<gene>
    <name evidence="1" type="ORF">FHS30_003382</name>
</gene>
<keyword evidence="2" id="KW-1185">Reference proteome</keyword>
<name>A0A839UXW3_9GAMM</name>
<accession>A0A839UXW3</accession>
<reference evidence="1 2" key="1">
    <citation type="submission" date="2020-08" db="EMBL/GenBank/DDBJ databases">
        <title>Genomic Encyclopedia of Type Strains, Phase III (KMG-III): the genomes of soil and plant-associated and newly described type strains.</title>
        <authorList>
            <person name="Whitman W."/>
        </authorList>
    </citation>
    <scope>NUCLEOTIDE SEQUENCE [LARGE SCALE GENOMIC DNA]</scope>
    <source>
        <strain evidence="1 2">CECT 8571</strain>
    </source>
</reference>
<organism evidence="1 2">
    <name type="scientific">Simiduia aestuariiviva</name>
    <dbReference type="NCBI Taxonomy" id="1510459"/>
    <lineage>
        <taxon>Bacteria</taxon>
        <taxon>Pseudomonadati</taxon>
        <taxon>Pseudomonadota</taxon>
        <taxon>Gammaproteobacteria</taxon>
        <taxon>Cellvibrionales</taxon>
        <taxon>Cellvibrionaceae</taxon>
        <taxon>Simiduia</taxon>
    </lineage>
</organism>
<dbReference type="EMBL" id="JACHXZ010000006">
    <property type="protein sequence ID" value="MBB3170165.1"/>
    <property type="molecule type" value="Genomic_DNA"/>
</dbReference>
<dbReference type="RefSeq" id="WP_183911665.1">
    <property type="nucleotide sequence ID" value="NZ_JACHXZ010000006.1"/>
</dbReference>
<evidence type="ECO:0000313" key="2">
    <source>
        <dbReference type="Proteomes" id="UP000559987"/>
    </source>
</evidence>
<dbReference type="AlphaFoldDB" id="A0A839UXW3"/>
<dbReference type="Proteomes" id="UP000559987">
    <property type="component" value="Unassembled WGS sequence"/>
</dbReference>
<protein>
    <submittedName>
        <fullName evidence="1">Uncharacterized protein</fullName>
    </submittedName>
</protein>
<evidence type="ECO:0000313" key="1">
    <source>
        <dbReference type="EMBL" id="MBB3170165.1"/>
    </source>
</evidence>